<comment type="caution">
    <text evidence="1">The sequence shown here is derived from an EMBL/GenBank/DDBJ whole genome shotgun (WGS) entry which is preliminary data.</text>
</comment>
<dbReference type="AlphaFoldDB" id="A0A0W8FND3"/>
<sequence length="67" mass="7983">MECKKNKNLEKCNCTYDPCSRKGICCDCLMYHLDKRQLPACCFPKDAERTYNRSFEHFAELVSKRRI</sequence>
<dbReference type="EMBL" id="LNQE01000972">
    <property type="protein sequence ID" value="KUG22380.1"/>
    <property type="molecule type" value="Genomic_DNA"/>
</dbReference>
<proteinExistence type="predicted"/>
<organism evidence="1">
    <name type="scientific">hydrocarbon metagenome</name>
    <dbReference type="NCBI Taxonomy" id="938273"/>
    <lineage>
        <taxon>unclassified sequences</taxon>
        <taxon>metagenomes</taxon>
        <taxon>ecological metagenomes</taxon>
    </lineage>
</organism>
<reference evidence="1" key="1">
    <citation type="journal article" date="2015" name="Proc. Natl. Acad. Sci. U.S.A.">
        <title>Networks of energetic and metabolic interactions define dynamics in microbial communities.</title>
        <authorList>
            <person name="Embree M."/>
            <person name="Liu J.K."/>
            <person name="Al-Bassam M.M."/>
            <person name="Zengler K."/>
        </authorList>
    </citation>
    <scope>NUCLEOTIDE SEQUENCE</scope>
</reference>
<accession>A0A0W8FND3</accession>
<protein>
    <recommendedName>
        <fullName evidence="2">Cytosolic protein</fullName>
    </recommendedName>
</protein>
<evidence type="ECO:0008006" key="2">
    <source>
        <dbReference type="Google" id="ProtNLM"/>
    </source>
</evidence>
<evidence type="ECO:0000313" key="1">
    <source>
        <dbReference type="EMBL" id="KUG22380.1"/>
    </source>
</evidence>
<dbReference type="Pfam" id="PF20095">
    <property type="entry name" value="DUF6485"/>
    <property type="match status" value="1"/>
</dbReference>
<gene>
    <name evidence="1" type="ORF">ASZ90_007840</name>
</gene>
<name>A0A0W8FND3_9ZZZZ</name>